<dbReference type="Gene3D" id="1.10.357.10">
    <property type="entry name" value="Tetracycline Repressor, domain 2"/>
    <property type="match status" value="1"/>
</dbReference>
<name>A0ABS8Q8S0_9BURK</name>
<keyword evidence="7" id="KW-1185">Reference proteome</keyword>
<accession>A0ABS8Q8S0</accession>
<dbReference type="SUPFAM" id="SSF46689">
    <property type="entry name" value="Homeodomain-like"/>
    <property type="match status" value="1"/>
</dbReference>
<dbReference type="InterPro" id="IPR036271">
    <property type="entry name" value="Tet_transcr_reg_TetR-rel_C_sf"/>
</dbReference>
<comment type="caution">
    <text evidence="6">The sequence shown here is derived from an EMBL/GenBank/DDBJ whole genome shotgun (WGS) entry which is preliminary data.</text>
</comment>
<keyword evidence="2 4" id="KW-0238">DNA-binding</keyword>
<dbReference type="InterPro" id="IPR001647">
    <property type="entry name" value="HTH_TetR"/>
</dbReference>
<evidence type="ECO:0000256" key="3">
    <source>
        <dbReference type="ARBA" id="ARBA00023163"/>
    </source>
</evidence>
<evidence type="ECO:0000313" key="6">
    <source>
        <dbReference type="EMBL" id="MCD2518160.1"/>
    </source>
</evidence>
<dbReference type="PANTHER" id="PTHR30055:SF234">
    <property type="entry name" value="HTH-TYPE TRANSCRIPTIONAL REGULATOR BETI"/>
    <property type="match status" value="1"/>
</dbReference>
<dbReference type="Pfam" id="PF21597">
    <property type="entry name" value="TetR_C_43"/>
    <property type="match status" value="1"/>
</dbReference>
<evidence type="ECO:0000256" key="2">
    <source>
        <dbReference type="ARBA" id="ARBA00023125"/>
    </source>
</evidence>
<dbReference type="InterPro" id="IPR049445">
    <property type="entry name" value="TetR_SbtR-like_C"/>
</dbReference>
<dbReference type="Pfam" id="PF00440">
    <property type="entry name" value="TetR_N"/>
    <property type="match status" value="1"/>
</dbReference>
<proteinExistence type="predicted"/>
<gene>
    <name evidence="6" type="ORF">LQ564_17760</name>
</gene>
<feature type="domain" description="HTH tetR-type" evidence="5">
    <location>
        <begin position="6"/>
        <end position="65"/>
    </location>
</feature>
<dbReference type="PANTHER" id="PTHR30055">
    <property type="entry name" value="HTH-TYPE TRANSCRIPTIONAL REGULATOR RUTR"/>
    <property type="match status" value="1"/>
</dbReference>
<evidence type="ECO:0000256" key="4">
    <source>
        <dbReference type="PROSITE-ProRule" id="PRU00335"/>
    </source>
</evidence>
<evidence type="ECO:0000259" key="5">
    <source>
        <dbReference type="PROSITE" id="PS50977"/>
    </source>
</evidence>
<dbReference type="PRINTS" id="PR00455">
    <property type="entry name" value="HTHTETR"/>
</dbReference>
<keyword evidence="1" id="KW-0805">Transcription regulation</keyword>
<dbReference type="Proteomes" id="UP001179361">
    <property type="component" value="Unassembled WGS sequence"/>
</dbReference>
<feature type="DNA-binding region" description="H-T-H motif" evidence="4">
    <location>
        <begin position="28"/>
        <end position="47"/>
    </location>
</feature>
<keyword evidence="3" id="KW-0804">Transcription</keyword>
<dbReference type="EMBL" id="JAJNOC010000006">
    <property type="protein sequence ID" value="MCD2518160.1"/>
    <property type="molecule type" value="Genomic_DNA"/>
</dbReference>
<evidence type="ECO:0000256" key="1">
    <source>
        <dbReference type="ARBA" id="ARBA00023015"/>
    </source>
</evidence>
<reference evidence="6" key="1">
    <citation type="submission" date="2021-11" db="EMBL/GenBank/DDBJ databases">
        <title>The complete genome of Massilia sp sp. G4R7.</title>
        <authorList>
            <person name="Liu L."/>
            <person name="Yue J."/>
            <person name="Yuan J."/>
            <person name="Yang F."/>
            <person name="Li L."/>
        </authorList>
    </citation>
    <scope>NUCLEOTIDE SEQUENCE</scope>
    <source>
        <strain evidence="6">G4R7</strain>
    </source>
</reference>
<protein>
    <submittedName>
        <fullName evidence="6">TetR/AcrR family transcriptional regulator</fullName>
    </submittedName>
</protein>
<dbReference type="PROSITE" id="PS50977">
    <property type="entry name" value="HTH_TETR_2"/>
    <property type="match status" value="1"/>
</dbReference>
<dbReference type="RefSeq" id="WP_231059450.1">
    <property type="nucleotide sequence ID" value="NZ_JAJNOC010000006.1"/>
</dbReference>
<organism evidence="6 7">
    <name type="scientific">Massilia phyllostachyos</name>
    <dbReference type="NCBI Taxonomy" id="2898585"/>
    <lineage>
        <taxon>Bacteria</taxon>
        <taxon>Pseudomonadati</taxon>
        <taxon>Pseudomonadota</taxon>
        <taxon>Betaproteobacteria</taxon>
        <taxon>Burkholderiales</taxon>
        <taxon>Oxalobacteraceae</taxon>
        <taxon>Telluria group</taxon>
        <taxon>Massilia</taxon>
    </lineage>
</organism>
<dbReference type="SUPFAM" id="SSF48498">
    <property type="entry name" value="Tetracyclin repressor-like, C-terminal domain"/>
    <property type="match status" value="1"/>
</dbReference>
<dbReference type="InterPro" id="IPR050109">
    <property type="entry name" value="HTH-type_TetR-like_transc_reg"/>
</dbReference>
<dbReference type="InterPro" id="IPR009057">
    <property type="entry name" value="Homeodomain-like_sf"/>
</dbReference>
<sequence length="184" mass="19581">MRADARKNYDQILAVAREVFAADGAEASLRDIARKAEVGMGTLYRHFPTREALLEVILRERFEALAASADAPADGQPPDAALLAWLREIIAFTHQHSGVLGAMAAAIDAPESALHASCVSLKSAGARLLARAQAAGKARPDLEGIDLFALISAMAWLYDQPAFAHRADHLFAVITGAVVKQGKA</sequence>
<evidence type="ECO:0000313" key="7">
    <source>
        <dbReference type="Proteomes" id="UP001179361"/>
    </source>
</evidence>